<keyword evidence="3" id="KW-1185">Reference proteome</keyword>
<comment type="caution">
    <text evidence="2">The sequence shown here is derived from an EMBL/GenBank/DDBJ whole genome shotgun (WGS) entry which is preliminary data.</text>
</comment>
<dbReference type="AlphaFoldDB" id="A0A163ZGH8"/>
<dbReference type="EMBL" id="LVYV01000011">
    <property type="protein sequence ID" value="KZD23455.1"/>
    <property type="molecule type" value="Genomic_DNA"/>
</dbReference>
<proteinExistence type="predicted"/>
<feature type="domain" description="DUF6894" evidence="1">
    <location>
        <begin position="3"/>
        <end position="67"/>
    </location>
</feature>
<dbReference type="Proteomes" id="UP000076574">
    <property type="component" value="Unassembled WGS sequence"/>
</dbReference>
<evidence type="ECO:0000313" key="3">
    <source>
        <dbReference type="Proteomes" id="UP000076574"/>
    </source>
</evidence>
<organism evidence="2 3">
    <name type="scientific">Tardiphaga robiniae</name>
    <dbReference type="NCBI Taxonomy" id="943830"/>
    <lineage>
        <taxon>Bacteria</taxon>
        <taxon>Pseudomonadati</taxon>
        <taxon>Pseudomonadota</taxon>
        <taxon>Alphaproteobacteria</taxon>
        <taxon>Hyphomicrobiales</taxon>
        <taxon>Nitrobacteraceae</taxon>
        <taxon>Tardiphaga</taxon>
    </lineage>
</organism>
<evidence type="ECO:0000259" key="1">
    <source>
        <dbReference type="Pfam" id="PF21834"/>
    </source>
</evidence>
<dbReference type="RefSeq" id="WP_068732634.1">
    <property type="nucleotide sequence ID" value="NZ_LVYV01000011.1"/>
</dbReference>
<name>A0A163ZGH8_9BRAD</name>
<dbReference type="InterPro" id="IPR054189">
    <property type="entry name" value="DUF6894"/>
</dbReference>
<evidence type="ECO:0000313" key="2">
    <source>
        <dbReference type="EMBL" id="KZD23455.1"/>
    </source>
</evidence>
<gene>
    <name evidence="2" type="ORF">A4A58_27470</name>
</gene>
<dbReference type="OrthoDB" id="8138475at2"/>
<accession>A0A163ZGH8</accession>
<protein>
    <recommendedName>
        <fullName evidence="1">DUF6894 domain-containing protein</fullName>
    </recommendedName>
</protein>
<reference evidence="2 3" key="1">
    <citation type="submission" date="2016-03" db="EMBL/GenBank/DDBJ databases">
        <title>Microsymbionts genomes from the relict species Vavilovia formosa (Stev.) Fed.</title>
        <authorList>
            <person name="Kopat V."/>
            <person name="Chirak E."/>
            <person name="Kimeklis A."/>
            <person name="Andronov E."/>
        </authorList>
    </citation>
    <scope>NUCLEOTIDE SEQUENCE [LARGE SCALE GENOMIC DNA]</scope>
    <source>
        <strain evidence="2 3">Vaf07</strain>
    </source>
</reference>
<sequence>MPRFYFDLVDGTTVPDASGQILRNELLAAEVADKLAGDIYKIRPELRGKHFAISVRNEEGDEIHRADVVSSDD</sequence>
<dbReference type="Pfam" id="PF21834">
    <property type="entry name" value="DUF6894"/>
    <property type="match status" value="1"/>
</dbReference>